<evidence type="ECO:0000256" key="1">
    <source>
        <dbReference type="SAM" id="MobiDB-lite"/>
    </source>
</evidence>
<dbReference type="InterPro" id="IPR036875">
    <property type="entry name" value="Znf_CCHC_sf"/>
</dbReference>
<dbReference type="PANTHER" id="PTHR47481:SF7">
    <property type="entry name" value="CCHC-TYPE DOMAIN-CONTAINING PROTEIN"/>
    <property type="match status" value="1"/>
</dbReference>
<sequence length="535" mass="58642">MADELRELGDPMPDRQLINILLQGLSDRFKTQAAMIPFMRPRPSFAEIRSLLQNADDDLTRREARPHVFAASTRPPLLPTPAPAGPTSQPTAAAGPPVPFPASAGQPPPGWRPSPNYKGKNPMYWPPRSATPPAASTPTPAPAAPPAWRPPPAAPTPAPAPAAPPTWHPPHDPWTGMVQAWSMPWAAPSPIGAPPAYTGAWAPGLRPHIGSPGLLGQRAPPNAYHAAPASYDGGMPYMPYQHPQMFQPSHVLMPPAPTAPLHQPTSAPSPSWDQSAFLQAMNNFAAQGNSDMASPINFNQFLEKEKLKSNGSNFTDWFRHVRIFLNGGNLQYVLDAPLGDPPAETETDEVKNVYATRKTRYSQVQCAILIETLLQCMMEEGSSVSEHMLAMTGHAKKLSDLGIVIPNRLGINRVLQSLPPSYKNFVMNYNMQNMNKELPELFAMLKSAEIEIKKEHQVLMVNKTTSFKKQGKSKGKNKKSGKKAATPPVKPKYGPKPDAECYYCKEKGHWKRNFSKYLADLKSGLVKKKKEGTKE</sequence>
<feature type="region of interest" description="Disordered" evidence="1">
    <location>
        <begin position="464"/>
        <end position="498"/>
    </location>
</feature>
<proteinExistence type="predicted"/>
<dbReference type="AlphaFoldDB" id="A0AAD8WX55"/>
<dbReference type="PANTHER" id="PTHR47481">
    <property type="match status" value="1"/>
</dbReference>
<keyword evidence="3" id="KW-1185">Reference proteome</keyword>
<evidence type="ECO:0000313" key="3">
    <source>
        <dbReference type="Proteomes" id="UP001231189"/>
    </source>
</evidence>
<feature type="region of interest" description="Disordered" evidence="1">
    <location>
        <begin position="67"/>
        <end position="173"/>
    </location>
</feature>
<feature type="compositionally biased region" description="Low complexity" evidence="1">
    <location>
        <begin position="126"/>
        <end position="138"/>
    </location>
</feature>
<evidence type="ECO:0000313" key="2">
    <source>
        <dbReference type="EMBL" id="KAK1683659.1"/>
    </source>
</evidence>
<dbReference type="EMBL" id="JAUUTY010000002">
    <property type="protein sequence ID" value="KAK1683659.1"/>
    <property type="molecule type" value="Genomic_DNA"/>
</dbReference>
<feature type="compositionally biased region" description="Pro residues" evidence="1">
    <location>
        <begin position="139"/>
        <end position="168"/>
    </location>
</feature>
<reference evidence="2" key="1">
    <citation type="submission" date="2023-07" db="EMBL/GenBank/DDBJ databases">
        <title>A chromosome-level genome assembly of Lolium multiflorum.</title>
        <authorList>
            <person name="Chen Y."/>
            <person name="Copetti D."/>
            <person name="Kolliker R."/>
            <person name="Studer B."/>
        </authorList>
    </citation>
    <scope>NUCLEOTIDE SEQUENCE</scope>
    <source>
        <strain evidence="2">02402/16</strain>
        <tissue evidence="2">Leaf</tissue>
    </source>
</reference>
<organism evidence="2 3">
    <name type="scientific">Lolium multiflorum</name>
    <name type="common">Italian ryegrass</name>
    <name type="synonym">Lolium perenne subsp. multiflorum</name>
    <dbReference type="NCBI Taxonomy" id="4521"/>
    <lineage>
        <taxon>Eukaryota</taxon>
        <taxon>Viridiplantae</taxon>
        <taxon>Streptophyta</taxon>
        <taxon>Embryophyta</taxon>
        <taxon>Tracheophyta</taxon>
        <taxon>Spermatophyta</taxon>
        <taxon>Magnoliopsida</taxon>
        <taxon>Liliopsida</taxon>
        <taxon>Poales</taxon>
        <taxon>Poaceae</taxon>
        <taxon>BOP clade</taxon>
        <taxon>Pooideae</taxon>
        <taxon>Poodae</taxon>
        <taxon>Poeae</taxon>
        <taxon>Poeae Chloroplast Group 2 (Poeae type)</taxon>
        <taxon>Loliodinae</taxon>
        <taxon>Loliinae</taxon>
        <taxon>Lolium</taxon>
    </lineage>
</organism>
<dbReference type="Gene3D" id="4.10.60.10">
    <property type="entry name" value="Zinc finger, CCHC-type"/>
    <property type="match status" value="1"/>
</dbReference>
<comment type="caution">
    <text evidence="2">The sequence shown here is derived from an EMBL/GenBank/DDBJ whole genome shotgun (WGS) entry which is preliminary data.</text>
</comment>
<dbReference type="Pfam" id="PF14223">
    <property type="entry name" value="Retrotran_gag_2"/>
    <property type="match status" value="1"/>
</dbReference>
<dbReference type="GO" id="GO:0003676">
    <property type="term" value="F:nucleic acid binding"/>
    <property type="evidence" value="ECO:0007669"/>
    <property type="project" value="InterPro"/>
</dbReference>
<feature type="compositionally biased region" description="Basic residues" evidence="1">
    <location>
        <begin position="469"/>
        <end position="482"/>
    </location>
</feature>
<accession>A0AAD8WX55</accession>
<feature type="compositionally biased region" description="Pro residues" evidence="1">
    <location>
        <begin position="96"/>
        <end position="112"/>
    </location>
</feature>
<dbReference type="Proteomes" id="UP001231189">
    <property type="component" value="Unassembled WGS sequence"/>
</dbReference>
<name>A0AAD8WX55_LOLMU</name>
<dbReference type="SUPFAM" id="SSF57756">
    <property type="entry name" value="Retrovirus zinc finger-like domains"/>
    <property type="match status" value="1"/>
</dbReference>
<dbReference type="GO" id="GO:0008270">
    <property type="term" value="F:zinc ion binding"/>
    <property type="evidence" value="ECO:0007669"/>
    <property type="project" value="InterPro"/>
</dbReference>
<gene>
    <name evidence="2" type="ORF">QYE76_044507</name>
</gene>
<protein>
    <submittedName>
        <fullName evidence="2">Uncharacterized protein</fullName>
    </submittedName>
</protein>